<evidence type="ECO:0000313" key="2">
    <source>
        <dbReference type="Proteomes" id="UP000824192"/>
    </source>
</evidence>
<dbReference type="SUPFAM" id="SSF52540">
    <property type="entry name" value="P-loop containing nucleoside triphosphate hydrolases"/>
    <property type="match status" value="1"/>
</dbReference>
<organism evidence="1 2">
    <name type="scientific">Candidatus Flavonifractor merdipullorum</name>
    <dbReference type="NCBI Taxonomy" id="2838590"/>
    <lineage>
        <taxon>Bacteria</taxon>
        <taxon>Bacillati</taxon>
        <taxon>Bacillota</taxon>
        <taxon>Clostridia</taxon>
        <taxon>Eubacteriales</taxon>
        <taxon>Oscillospiraceae</taxon>
        <taxon>Flavonifractor</taxon>
    </lineage>
</organism>
<name>A0A9D1UN84_9FIRM</name>
<keyword evidence="1" id="KW-0418">Kinase</keyword>
<dbReference type="Proteomes" id="UP000824192">
    <property type="component" value="Unassembled WGS sequence"/>
</dbReference>
<gene>
    <name evidence="1" type="ORF">H9868_05460</name>
</gene>
<dbReference type="GO" id="GO:0016301">
    <property type="term" value="F:kinase activity"/>
    <property type="evidence" value="ECO:0007669"/>
    <property type="project" value="UniProtKB-KW"/>
</dbReference>
<sequence length="198" mass="22510">MQETVITISRQYGSGGRIIARRLAEELGIPYYDKEIIQKVSQETGMTEYYIRQNEFQTTGSFLFDLYGMTQIMSPPDQVFVAQSKAIKGAAEQGSCVILGRCADYVLEKRRACLKVFVMAPLEERVARARTEYGDEAANLEAYVQRQDRLRASYYSHFVGRRWGDMSNYDLCISTHIGMENAVEIIKRAAMAMEAGIR</sequence>
<reference evidence="1" key="1">
    <citation type="journal article" date="2021" name="PeerJ">
        <title>Extensive microbial diversity within the chicken gut microbiome revealed by metagenomics and culture.</title>
        <authorList>
            <person name="Gilroy R."/>
            <person name="Ravi A."/>
            <person name="Getino M."/>
            <person name="Pursley I."/>
            <person name="Horton D.L."/>
            <person name="Alikhan N.F."/>
            <person name="Baker D."/>
            <person name="Gharbi K."/>
            <person name="Hall N."/>
            <person name="Watson M."/>
            <person name="Adriaenssens E.M."/>
            <person name="Foster-Nyarko E."/>
            <person name="Jarju S."/>
            <person name="Secka A."/>
            <person name="Antonio M."/>
            <person name="Oren A."/>
            <person name="Chaudhuri R.R."/>
            <person name="La Ragione R."/>
            <person name="Hildebrand F."/>
            <person name="Pallen M.J."/>
        </authorList>
    </citation>
    <scope>NUCLEOTIDE SEQUENCE</scope>
    <source>
        <strain evidence="1">ChiGjej6B6-1540</strain>
    </source>
</reference>
<dbReference type="InterPro" id="IPR027417">
    <property type="entry name" value="P-loop_NTPase"/>
</dbReference>
<comment type="caution">
    <text evidence="1">The sequence shown here is derived from an EMBL/GenBank/DDBJ whole genome shotgun (WGS) entry which is preliminary data.</text>
</comment>
<evidence type="ECO:0000313" key="1">
    <source>
        <dbReference type="EMBL" id="HIW93972.1"/>
    </source>
</evidence>
<dbReference type="AlphaFoldDB" id="A0A9D1UN84"/>
<dbReference type="Pfam" id="PF13189">
    <property type="entry name" value="Cytidylate_kin2"/>
    <property type="match status" value="1"/>
</dbReference>
<accession>A0A9D1UN84</accession>
<keyword evidence="1" id="KW-0808">Transferase</keyword>
<dbReference type="Gene3D" id="3.40.50.300">
    <property type="entry name" value="P-loop containing nucleotide triphosphate hydrolases"/>
    <property type="match status" value="1"/>
</dbReference>
<dbReference type="EMBL" id="DXGA01000108">
    <property type="protein sequence ID" value="HIW93972.1"/>
    <property type="molecule type" value="Genomic_DNA"/>
</dbReference>
<protein>
    <submittedName>
        <fullName evidence="1">Cytidylate kinase-like family protein</fullName>
    </submittedName>
</protein>
<proteinExistence type="predicted"/>
<reference evidence="1" key="2">
    <citation type="submission" date="2021-04" db="EMBL/GenBank/DDBJ databases">
        <authorList>
            <person name="Gilroy R."/>
        </authorList>
    </citation>
    <scope>NUCLEOTIDE SEQUENCE</scope>
    <source>
        <strain evidence="1">ChiGjej6B6-1540</strain>
    </source>
</reference>